<evidence type="ECO:0000313" key="2">
    <source>
        <dbReference type="EMBL" id="GGC68531.1"/>
    </source>
</evidence>
<keyword evidence="1" id="KW-0732">Signal</keyword>
<evidence type="ECO:0008006" key="4">
    <source>
        <dbReference type="Google" id="ProtNLM"/>
    </source>
</evidence>
<reference evidence="2" key="2">
    <citation type="submission" date="2020-09" db="EMBL/GenBank/DDBJ databases">
        <authorList>
            <person name="Sun Q."/>
            <person name="Zhou Y."/>
        </authorList>
    </citation>
    <scope>NUCLEOTIDE SEQUENCE</scope>
    <source>
        <strain evidence="2">CGMCC 1.10998</strain>
    </source>
</reference>
<dbReference type="Proteomes" id="UP000637423">
    <property type="component" value="Unassembled WGS sequence"/>
</dbReference>
<name>A0A916UD12_9BURK</name>
<organism evidence="2 3">
    <name type="scientific">Undibacterium terreum</name>
    <dbReference type="NCBI Taxonomy" id="1224302"/>
    <lineage>
        <taxon>Bacteria</taxon>
        <taxon>Pseudomonadati</taxon>
        <taxon>Pseudomonadota</taxon>
        <taxon>Betaproteobacteria</taxon>
        <taxon>Burkholderiales</taxon>
        <taxon>Oxalobacteraceae</taxon>
        <taxon>Undibacterium</taxon>
    </lineage>
</organism>
<protein>
    <recommendedName>
        <fullName evidence="4">C-type lysozyme inhibitor domain-containing protein</fullName>
    </recommendedName>
</protein>
<dbReference type="EMBL" id="BMED01000001">
    <property type="protein sequence ID" value="GGC68531.1"/>
    <property type="molecule type" value="Genomic_DNA"/>
</dbReference>
<evidence type="ECO:0000313" key="3">
    <source>
        <dbReference type="Proteomes" id="UP000637423"/>
    </source>
</evidence>
<reference evidence="2" key="1">
    <citation type="journal article" date="2014" name="Int. J. Syst. Evol. Microbiol.">
        <title>Complete genome sequence of Corynebacterium casei LMG S-19264T (=DSM 44701T), isolated from a smear-ripened cheese.</title>
        <authorList>
            <consortium name="US DOE Joint Genome Institute (JGI-PGF)"/>
            <person name="Walter F."/>
            <person name="Albersmeier A."/>
            <person name="Kalinowski J."/>
            <person name="Ruckert C."/>
        </authorList>
    </citation>
    <scope>NUCLEOTIDE SEQUENCE</scope>
    <source>
        <strain evidence="2">CGMCC 1.10998</strain>
    </source>
</reference>
<dbReference type="RefSeq" id="WP_188565241.1">
    <property type="nucleotide sequence ID" value="NZ_BMED01000001.1"/>
</dbReference>
<keyword evidence="3" id="KW-1185">Reference proteome</keyword>
<feature type="signal peptide" evidence="1">
    <location>
        <begin position="1"/>
        <end position="21"/>
    </location>
</feature>
<feature type="chain" id="PRO_5037617462" description="C-type lysozyme inhibitor domain-containing protein" evidence="1">
    <location>
        <begin position="22"/>
        <end position="126"/>
    </location>
</feature>
<sequence>MKLPVALVALLSAAFSLSASAQTACSYVDQKYTCEDASNYQEKIQKPGNSLLTADKFSNPLIHESRDSAFISADNRSKQKNSDLAIVTDGRGIQWTGRQVGSQTVYMNNKGNKVTCQTIGSQRACI</sequence>
<gene>
    <name evidence="2" type="ORF">GCM10011396_14470</name>
</gene>
<comment type="caution">
    <text evidence="2">The sequence shown here is derived from an EMBL/GenBank/DDBJ whole genome shotgun (WGS) entry which is preliminary data.</text>
</comment>
<evidence type="ECO:0000256" key="1">
    <source>
        <dbReference type="SAM" id="SignalP"/>
    </source>
</evidence>
<dbReference type="AlphaFoldDB" id="A0A916UD12"/>
<accession>A0A916UD12</accession>
<proteinExistence type="predicted"/>